<dbReference type="RefSeq" id="WP_249513379.1">
    <property type="nucleotide sequence ID" value="NZ_CP093365.1"/>
</dbReference>
<proteinExistence type="predicted"/>
<dbReference type="Pfam" id="PF00158">
    <property type="entry name" value="Sigma54_activat"/>
    <property type="match status" value="1"/>
</dbReference>
<evidence type="ECO:0000256" key="1">
    <source>
        <dbReference type="ARBA" id="ARBA00022679"/>
    </source>
</evidence>
<protein>
    <submittedName>
        <fullName evidence="7">Sigma 54-interacting transcriptional regulator</fullName>
    </submittedName>
</protein>
<dbReference type="PROSITE" id="PS51372">
    <property type="entry name" value="PRD_2"/>
    <property type="match status" value="1"/>
</dbReference>
<feature type="domain" description="PRD" evidence="6">
    <location>
        <begin position="811"/>
        <end position="910"/>
    </location>
</feature>
<dbReference type="SMART" id="SM00382">
    <property type="entry name" value="AAA"/>
    <property type="match status" value="1"/>
</dbReference>
<dbReference type="Proteomes" id="UP000831947">
    <property type="component" value="Chromosome"/>
</dbReference>
<name>A0ABY4PF45_9LACO</name>
<dbReference type="InterPro" id="IPR036662">
    <property type="entry name" value="PTS_EIIA_man-typ_sf"/>
</dbReference>
<dbReference type="Pfam" id="PF00874">
    <property type="entry name" value="PRD"/>
    <property type="match status" value="1"/>
</dbReference>
<dbReference type="SUPFAM" id="SSF52540">
    <property type="entry name" value="P-loop containing nucleoside triphosphate hydrolases"/>
    <property type="match status" value="1"/>
</dbReference>
<gene>
    <name evidence="7" type="ORF">MOO47_03320</name>
</gene>
<dbReference type="InterPro" id="IPR004701">
    <property type="entry name" value="PTS_EIIA_man-typ"/>
</dbReference>
<evidence type="ECO:0000259" key="6">
    <source>
        <dbReference type="PROSITE" id="PS51372"/>
    </source>
</evidence>
<dbReference type="CDD" id="cd00009">
    <property type="entry name" value="AAA"/>
    <property type="match status" value="1"/>
</dbReference>
<accession>A0ABY4PF45</accession>
<sequence length="910" mass="102714">MLKEQIAAAVKKNTVAAQKKYQVLDTQALGRQMKVKRNTISHYLNVLWREQKLIKVNSRPVIFWDRQVLEDTYHVSLQAEYVSQQALQAILQTASSRDNAVLDHIIGSQGSLYVPLERLKAAAGYPDTGLPMLITGSTGSGKSFLARAYYDYCVEQGYLSDTARFLQLNCAEYADNPELLTSNLFGYRQGAFTGATQNKTGLFDEADGGVLFLDEIHRLNAKGQEKLFRYLDTGLISPLGETKNSQKVRVRLVFATTENLDSYFLDTFLRRVPIQITLPPLKDRNDSEIASLVKLFYLRQSQKIKKTITVDQTVVRILKTNNYSHNVGELKNAVIISVANALQRGEDKAQLAVNVVDLPSDILQTVTLLPDIRSKQLVITPQATLQQLIGAKQPANNVIQKTINSWLQVYQTTNNSADFWSNCLGVLNHLCDDLMFKSATQVCPLPLSFYKNFFQGELKQIALQNHLRVNGNMAMLLSYYFYRRQTAMVELSPKQQQICQKLVTHFQQTDPKLWAIVTEMHNLIVQNTKLQNSMADQLFLYFYLHDKMQEIPRQTLRCIVLAHGYSTASSIADVANELTGEHLLDALDMPIDIQVPEIGRKVDNYAHSLTQVTGLIALVDMGSLADIKKYLQPDLTFPIAVMTNVSTQSALVTAQSIQNQLPLQDIMEAVSQQVVTTKQVIYPPTIKKNLIITCCLTGIGTANKIRQLLMASLPEDSDLEVQSFEYSHLKDSSQLAFLQQIYNIVFVIGTIDPEVKEVKYYPLETIISGTNAAALKNLLANYLTKAQLAEFNKHLIRNFTLERVINSLTILDANIVMQNIDLALERYTKLSQQELSNMTRMSLYVHVSCLIERVVRNEPITTYDMHQISDTNQKITLKNIQKAFSVIEDCYSVKIPLAEYGYIYDIIVAN</sequence>
<dbReference type="Gene3D" id="3.40.50.510">
    <property type="entry name" value="Phosphotransferase system, mannose-type IIA component"/>
    <property type="match status" value="1"/>
</dbReference>
<dbReference type="InterPro" id="IPR011608">
    <property type="entry name" value="PRD"/>
</dbReference>
<dbReference type="Gene3D" id="1.10.1790.10">
    <property type="entry name" value="PRD domain"/>
    <property type="match status" value="1"/>
</dbReference>
<dbReference type="InterPro" id="IPR002078">
    <property type="entry name" value="Sigma_54_int"/>
</dbReference>
<keyword evidence="3" id="KW-0067">ATP-binding</keyword>
<dbReference type="PANTHER" id="PTHR32071:SF38">
    <property type="entry name" value="PSP OPERON TRANSCRIPTIONAL ACTIVATOR"/>
    <property type="match status" value="1"/>
</dbReference>
<dbReference type="PANTHER" id="PTHR32071">
    <property type="entry name" value="TRANSCRIPTIONAL REGULATORY PROTEIN"/>
    <property type="match status" value="1"/>
</dbReference>
<evidence type="ECO:0000259" key="5">
    <source>
        <dbReference type="PROSITE" id="PS51096"/>
    </source>
</evidence>
<dbReference type="PROSITE" id="PS51096">
    <property type="entry name" value="PTS_EIIA_TYPE_4"/>
    <property type="match status" value="1"/>
</dbReference>
<dbReference type="SUPFAM" id="SSF63520">
    <property type="entry name" value="PTS-regulatory domain, PRD"/>
    <property type="match status" value="1"/>
</dbReference>
<feature type="domain" description="PTS EIIA type-4" evidence="5">
    <location>
        <begin position="555"/>
        <end position="681"/>
    </location>
</feature>
<keyword evidence="2" id="KW-0547">Nucleotide-binding</keyword>
<evidence type="ECO:0000256" key="2">
    <source>
        <dbReference type="ARBA" id="ARBA00022741"/>
    </source>
</evidence>
<evidence type="ECO:0000313" key="7">
    <source>
        <dbReference type="EMBL" id="UQS84195.1"/>
    </source>
</evidence>
<keyword evidence="8" id="KW-1185">Reference proteome</keyword>
<dbReference type="EMBL" id="CP093365">
    <property type="protein sequence ID" value="UQS84195.1"/>
    <property type="molecule type" value="Genomic_DNA"/>
</dbReference>
<dbReference type="InterPro" id="IPR003593">
    <property type="entry name" value="AAA+_ATPase"/>
</dbReference>
<reference evidence="7 8" key="1">
    <citation type="journal article" date="2022" name="Int. J. Syst. Evol. Microbiol.">
        <title>Apilactobacillus apisilvae sp. nov., Nicolia spurrieriana gen. nov. sp. nov., Bombilactobacillus folatiphilus sp. nov. and Bombilactobacillus thymidiniphilus sp. nov., four new lactic acid bacterial isolates from stingless bees Tetragonula carbonaria and Austroplebeia australis.</title>
        <authorList>
            <person name="Oliphant S.A."/>
            <person name="Watson-Haigh N.S."/>
            <person name="Sumby K.M."/>
            <person name="Gardner J."/>
            <person name="Groom S."/>
            <person name="Jiranek V."/>
        </authorList>
    </citation>
    <scope>NUCLEOTIDE SEQUENCE [LARGE SCALE GENOMIC DNA]</scope>
    <source>
        <strain evidence="7 8">SG4_A1</strain>
    </source>
</reference>
<keyword evidence="1" id="KW-0808">Transferase</keyword>
<dbReference type="SUPFAM" id="SSF53062">
    <property type="entry name" value="PTS system fructose IIA component-like"/>
    <property type="match status" value="1"/>
</dbReference>
<dbReference type="InterPro" id="IPR036634">
    <property type="entry name" value="PRD_sf"/>
</dbReference>
<evidence type="ECO:0000256" key="3">
    <source>
        <dbReference type="ARBA" id="ARBA00022840"/>
    </source>
</evidence>
<dbReference type="PROSITE" id="PS50045">
    <property type="entry name" value="SIGMA54_INTERACT_4"/>
    <property type="match status" value="1"/>
</dbReference>
<evidence type="ECO:0000313" key="8">
    <source>
        <dbReference type="Proteomes" id="UP000831947"/>
    </source>
</evidence>
<evidence type="ECO:0000259" key="4">
    <source>
        <dbReference type="PROSITE" id="PS50045"/>
    </source>
</evidence>
<dbReference type="Gene3D" id="3.40.50.300">
    <property type="entry name" value="P-loop containing nucleotide triphosphate hydrolases"/>
    <property type="match status" value="1"/>
</dbReference>
<feature type="domain" description="Sigma-54 factor interaction" evidence="4">
    <location>
        <begin position="105"/>
        <end position="339"/>
    </location>
</feature>
<dbReference type="InterPro" id="IPR027417">
    <property type="entry name" value="P-loop_NTPase"/>
</dbReference>
<organism evidence="7 8">
    <name type="scientific">Bombilactobacillus thymidiniphilus</name>
    <dbReference type="NCBI Taxonomy" id="2923363"/>
    <lineage>
        <taxon>Bacteria</taxon>
        <taxon>Bacillati</taxon>
        <taxon>Bacillota</taxon>
        <taxon>Bacilli</taxon>
        <taxon>Lactobacillales</taxon>
        <taxon>Lactobacillaceae</taxon>
        <taxon>Bombilactobacillus</taxon>
    </lineage>
</organism>